<sequence>MTNAAGPVVSSQELAKLEGKLNSCIALDVPTDSEDFS</sequence>
<name>A0A8J9SDD8_PHATR</name>
<organism evidence="1">
    <name type="scientific">Phaeodactylum tricornutum</name>
    <name type="common">Diatom</name>
    <dbReference type="NCBI Taxonomy" id="2850"/>
    <lineage>
        <taxon>Eukaryota</taxon>
        <taxon>Sar</taxon>
        <taxon>Stramenopiles</taxon>
        <taxon>Ochrophyta</taxon>
        <taxon>Bacillariophyta</taxon>
        <taxon>Bacillariophyceae</taxon>
        <taxon>Bacillariophycidae</taxon>
        <taxon>Naviculales</taxon>
        <taxon>Phaeodactylaceae</taxon>
        <taxon>Phaeodactylum</taxon>
    </lineage>
</organism>
<dbReference type="EMBL" id="OU594966">
    <property type="protein sequence ID" value="CAG9287201.1"/>
    <property type="molecule type" value="Genomic_DNA"/>
</dbReference>
<feature type="non-terminal residue" evidence="1">
    <location>
        <position position="37"/>
    </location>
</feature>
<dbReference type="Proteomes" id="UP000836788">
    <property type="component" value="Chromosome 25"/>
</dbReference>
<proteinExistence type="predicted"/>
<protein>
    <submittedName>
        <fullName evidence="1">Uncharacterized protein</fullName>
    </submittedName>
</protein>
<gene>
    <name evidence="1" type="ORF">PTTT1_LOCUS34793</name>
</gene>
<dbReference type="AlphaFoldDB" id="A0A8J9SDD8"/>
<evidence type="ECO:0000313" key="1">
    <source>
        <dbReference type="EMBL" id="CAG9287201.1"/>
    </source>
</evidence>
<accession>A0A8J9SDD8</accession>
<reference evidence="1" key="1">
    <citation type="submission" date="2022-02" db="EMBL/GenBank/DDBJ databases">
        <authorList>
            <person name="Giguere J D."/>
        </authorList>
    </citation>
    <scope>NUCLEOTIDE SEQUENCE</scope>
    <source>
        <strain evidence="1">CCAP 1055/1</strain>
    </source>
</reference>